<dbReference type="Pfam" id="PF00743">
    <property type="entry name" value="FMO-like"/>
    <property type="match status" value="1"/>
</dbReference>
<dbReference type="SUPFAM" id="SSF51905">
    <property type="entry name" value="FAD/NAD(P)-binding domain"/>
    <property type="match status" value="2"/>
</dbReference>
<gene>
    <name evidence="5" type="ORF">PG993_007077</name>
</gene>
<evidence type="ECO:0000313" key="5">
    <source>
        <dbReference type="EMBL" id="KAK8038666.1"/>
    </source>
</evidence>
<dbReference type="InterPro" id="IPR020946">
    <property type="entry name" value="Flavin_mOase-like"/>
</dbReference>
<keyword evidence="3" id="KW-0274">FAD</keyword>
<evidence type="ECO:0008006" key="7">
    <source>
        <dbReference type="Google" id="ProtNLM"/>
    </source>
</evidence>
<name>A0ABR1SWG1_9PEZI</name>
<organism evidence="5 6">
    <name type="scientific">Apiospora rasikravindrae</name>
    <dbReference type="NCBI Taxonomy" id="990691"/>
    <lineage>
        <taxon>Eukaryota</taxon>
        <taxon>Fungi</taxon>
        <taxon>Dikarya</taxon>
        <taxon>Ascomycota</taxon>
        <taxon>Pezizomycotina</taxon>
        <taxon>Sordariomycetes</taxon>
        <taxon>Xylariomycetidae</taxon>
        <taxon>Amphisphaeriales</taxon>
        <taxon>Apiosporaceae</taxon>
        <taxon>Apiospora</taxon>
    </lineage>
</organism>
<protein>
    <recommendedName>
        <fullName evidence="7">Monooxygenase</fullName>
    </recommendedName>
</protein>
<keyword evidence="6" id="KW-1185">Reference proteome</keyword>
<keyword evidence="4" id="KW-0560">Oxidoreductase</keyword>
<dbReference type="PRINTS" id="PR00469">
    <property type="entry name" value="PNDRDTASEII"/>
</dbReference>
<evidence type="ECO:0000256" key="3">
    <source>
        <dbReference type="ARBA" id="ARBA00022827"/>
    </source>
</evidence>
<dbReference type="Gene3D" id="3.50.50.60">
    <property type="entry name" value="FAD/NAD(P)-binding domain"/>
    <property type="match status" value="3"/>
</dbReference>
<proteinExistence type="inferred from homology"/>
<dbReference type="PRINTS" id="PR00368">
    <property type="entry name" value="FADPNR"/>
</dbReference>
<sequence length="542" mass="60031">MENITIAVIGLGPAGLTALKSLREEGFNAIGLERRDSIGGLWSLSSNAEFTSVLDGTVTNLSKFIVRSSRPSAQAAEYFESYASHFGLHQHVRFGTTVRKVLRNQQDTAWDVHTTDANGDSIVSFDKVVFCHGCETVPLLPPMPNRHKFEGTVIHSQAYRSPSPFKGKRVLVVGNGATANEISLTLSKHATKVFQSYRRGRAAYSRRGQDGLPFDAKSSWPGLQLKYLLDHKVPWLTWPLADRAMQANMVRDAARSEPVRRGESAAERRRRAEQRMRVDWHLLPCASLAYVHPVVQDDFVPALRRGDVTPVRGFKGFVGKTQVLLADDAVVDVDAVIFCTGYSSDFDIFPELEMDGACGVPLQNVGEVSRNRPGAAVNYQTTSDDRGDPPHIPRLYQMMFPPRRASSIAFLSWMATQEASWSVSELASMAVAQIWAAETAKASGLSEERQPSTTYKHRPPELLPRLNKMNAQADEYHAWWRQQWKRSMQCGLAMSKHIHSTDSGTAPPARVCTKTSAMPFRSVAGVCSGGTLSCGRGWRRGR</sequence>
<reference evidence="5 6" key="1">
    <citation type="submission" date="2023-01" db="EMBL/GenBank/DDBJ databases">
        <title>Analysis of 21 Apiospora genomes using comparative genomics revels a genus with tremendous synthesis potential of carbohydrate active enzymes and secondary metabolites.</title>
        <authorList>
            <person name="Sorensen T."/>
        </authorList>
    </citation>
    <scope>NUCLEOTIDE SEQUENCE [LARGE SCALE GENOMIC DNA]</scope>
    <source>
        <strain evidence="5 6">CBS 33761</strain>
    </source>
</reference>
<keyword evidence="2" id="KW-0285">Flavoprotein</keyword>
<evidence type="ECO:0000256" key="2">
    <source>
        <dbReference type="ARBA" id="ARBA00022630"/>
    </source>
</evidence>
<evidence type="ECO:0000256" key="1">
    <source>
        <dbReference type="ARBA" id="ARBA00009183"/>
    </source>
</evidence>
<dbReference type="InterPro" id="IPR036188">
    <property type="entry name" value="FAD/NAD-bd_sf"/>
</dbReference>
<dbReference type="InterPro" id="IPR050346">
    <property type="entry name" value="FMO-like"/>
</dbReference>
<comment type="caution">
    <text evidence="5">The sequence shown here is derived from an EMBL/GenBank/DDBJ whole genome shotgun (WGS) entry which is preliminary data.</text>
</comment>
<comment type="similarity">
    <text evidence="1">Belongs to the FMO family.</text>
</comment>
<evidence type="ECO:0000256" key="4">
    <source>
        <dbReference type="ARBA" id="ARBA00023002"/>
    </source>
</evidence>
<accession>A0ABR1SWG1</accession>
<dbReference type="Proteomes" id="UP001444661">
    <property type="component" value="Unassembled WGS sequence"/>
</dbReference>
<dbReference type="EMBL" id="JAQQWK010000006">
    <property type="protein sequence ID" value="KAK8038666.1"/>
    <property type="molecule type" value="Genomic_DNA"/>
</dbReference>
<evidence type="ECO:0000313" key="6">
    <source>
        <dbReference type="Proteomes" id="UP001444661"/>
    </source>
</evidence>
<dbReference type="PANTHER" id="PTHR23023">
    <property type="entry name" value="DIMETHYLANILINE MONOOXYGENASE"/>
    <property type="match status" value="1"/>
</dbReference>